<keyword evidence="2" id="KW-1185">Reference proteome</keyword>
<gene>
    <name evidence="1" type="ORF">BC792_103218</name>
</gene>
<accession>A0A5S5DN44</accession>
<evidence type="ECO:0000313" key="1">
    <source>
        <dbReference type="EMBL" id="TYP97291.1"/>
    </source>
</evidence>
<reference evidence="1 2" key="1">
    <citation type="submission" date="2019-07" db="EMBL/GenBank/DDBJ databases">
        <title>Genomic Encyclopedia of Archaeal and Bacterial Type Strains, Phase II (KMG-II): from individual species to whole genera.</title>
        <authorList>
            <person name="Goeker M."/>
        </authorList>
    </citation>
    <scope>NUCLEOTIDE SEQUENCE [LARGE SCALE GENOMIC DNA]</scope>
    <source>
        <strain evidence="1 2">DSM 18850</strain>
    </source>
</reference>
<evidence type="ECO:0000313" key="2">
    <source>
        <dbReference type="Proteomes" id="UP000325105"/>
    </source>
</evidence>
<comment type="caution">
    <text evidence="1">The sequence shown here is derived from an EMBL/GenBank/DDBJ whole genome shotgun (WGS) entry which is preliminary data.</text>
</comment>
<name>A0A5S5DN44_9SPHI</name>
<dbReference type="EMBL" id="VNHX01000003">
    <property type="protein sequence ID" value="TYP97291.1"/>
    <property type="molecule type" value="Genomic_DNA"/>
</dbReference>
<dbReference type="Proteomes" id="UP000325105">
    <property type="component" value="Unassembled WGS sequence"/>
</dbReference>
<protein>
    <submittedName>
        <fullName evidence="1">Uncharacterized protein</fullName>
    </submittedName>
</protein>
<organism evidence="1 2">
    <name type="scientific">Sphingobacterium allocomposti</name>
    <dbReference type="NCBI Taxonomy" id="415956"/>
    <lineage>
        <taxon>Bacteria</taxon>
        <taxon>Pseudomonadati</taxon>
        <taxon>Bacteroidota</taxon>
        <taxon>Sphingobacteriia</taxon>
        <taxon>Sphingobacteriales</taxon>
        <taxon>Sphingobacteriaceae</taxon>
        <taxon>Sphingobacterium</taxon>
    </lineage>
</organism>
<proteinExistence type="predicted"/>
<sequence length="39" mass="4273">MGGGNRAPESAINFNSEVQLEGYNRRKPKQGQWAPLLSA</sequence>
<dbReference type="AlphaFoldDB" id="A0A5S5DN44"/>